<keyword evidence="6" id="KW-1185">Reference proteome</keyword>
<evidence type="ECO:0000313" key="5">
    <source>
        <dbReference type="EMBL" id="KAF2681959.1"/>
    </source>
</evidence>
<dbReference type="SUPFAM" id="SSF53335">
    <property type="entry name" value="S-adenosyl-L-methionine-dependent methyltransferases"/>
    <property type="match status" value="1"/>
</dbReference>
<dbReference type="EMBL" id="MU005589">
    <property type="protein sequence ID" value="KAF2681959.1"/>
    <property type="molecule type" value="Genomic_DNA"/>
</dbReference>
<dbReference type="PANTHER" id="PTHR43861">
    <property type="entry name" value="TRANS-ACONITATE 2-METHYLTRANSFERASE-RELATED"/>
    <property type="match status" value="1"/>
</dbReference>
<evidence type="ECO:0000256" key="2">
    <source>
        <dbReference type="ARBA" id="ARBA00022679"/>
    </source>
</evidence>
<dbReference type="GO" id="GO:0030798">
    <property type="term" value="F:trans-aconitate 2-methyltransferase activity"/>
    <property type="evidence" value="ECO:0007669"/>
    <property type="project" value="InterPro"/>
</dbReference>
<keyword evidence="1 5" id="KW-0489">Methyltransferase</keyword>
<dbReference type="InterPro" id="IPR029063">
    <property type="entry name" value="SAM-dependent_MTases_sf"/>
</dbReference>
<gene>
    <name evidence="5" type="ORF">K458DRAFT_420318</name>
</gene>
<name>A0A6G1IVQ0_9PLEO</name>
<feature type="domain" description="Methyltransferase" evidence="4">
    <location>
        <begin position="113"/>
        <end position="204"/>
    </location>
</feature>
<organism evidence="5 6">
    <name type="scientific">Lentithecium fluviatile CBS 122367</name>
    <dbReference type="NCBI Taxonomy" id="1168545"/>
    <lineage>
        <taxon>Eukaryota</taxon>
        <taxon>Fungi</taxon>
        <taxon>Dikarya</taxon>
        <taxon>Ascomycota</taxon>
        <taxon>Pezizomycotina</taxon>
        <taxon>Dothideomycetes</taxon>
        <taxon>Pleosporomycetidae</taxon>
        <taxon>Pleosporales</taxon>
        <taxon>Massarineae</taxon>
        <taxon>Lentitheciaceae</taxon>
        <taxon>Lentithecium</taxon>
    </lineage>
</organism>
<dbReference type="InterPro" id="IPR023149">
    <property type="entry name" value="Trans_acon_MeTrfase_C"/>
</dbReference>
<feature type="compositionally biased region" description="Polar residues" evidence="3">
    <location>
        <begin position="47"/>
        <end position="62"/>
    </location>
</feature>
<dbReference type="CDD" id="cd02440">
    <property type="entry name" value="AdoMet_MTases"/>
    <property type="match status" value="1"/>
</dbReference>
<evidence type="ECO:0000256" key="1">
    <source>
        <dbReference type="ARBA" id="ARBA00022603"/>
    </source>
</evidence>
<dbReference type="AlphaFoldDB" id="A0A6G1IVQ0"/>
<reference evidence="5" key="1">
    <citation type="journal article" date="2020" name="Stud. Mycol.">
        <title>101 Dothideomycetes genomes: a test case for predicting lifestyles and emergence of pathogens.</title>
        <authorList>
            <person name="Haridas S."/>
            <person name="Albert R."/>
            <person name="Binder M."/>
            <person name="Bloem J."/>
            <person name="Labutti K."/>
            <person name="Salamov A."/>
            <person name="Andreopoulos B."/>
            <person name="Baker S."/>
            <person name="Barry K."/>
            <person name="Bills G."/>
            <person name="Bluhm B."/>
            <person name="Cannon C."/>
            <person name="Castanera R."/>
            <person name="Culley D."/>
            <person name="Daum C."/>
            <person name="Ezra D."/>
            <person name="Gonzalez J."/>
            <person name="Henrissat B."/>
            <person name="Kuo A."/>
            <person name="Liang C."/>
            <person name="Lipzen A."/>
            <person name="Lutzoni F."/>
            <person name="Magnuson J."/>
            <person name="Mondo S."/>
            <person name="Nolan M."/>
            <person name="Ohm R."/>
            <person name="Pangilinan J."/>
            <person name="Park H.-J."/>
            <person name="Ramirez L."/>
            <person name="Alfaro M."/>
            <person name="Sun H."/>
            <person name="Tritt A."/>
            <person name="Yoshinaga Y."/>
            <person name="Zwiers L.-H."/>
            <person name="Turgeon B."/>
            <person name="Goodwin S."/>
            <person name="Spatafora J."/>
            <person name="Crous P."/>
            <person name="Grigoriev I."/>
        </authorList>
    </citation>
    <scope>NUCLEOTIDE SEQUENCE</scope>
    <source>
        <strain evidence="5">CBS 122367</strain>
    </source>
</reference>
<dbReference type="Proteomes" id="UP000799291">
    <property type="component" value="Unassembled WGS sequence"/>
</dbReference>
<dbReference type="PANTHER" id="PTHR43861:SF1">
    <property type="entry name" value="TRANS-ACONITATE 2-METHYLTRANSFERASE"/>
    <property type="match status" value="1"/>
</dbReference>
<evidence type="ECO:0000313" key="6">
    <source>
        <dbReference type="Proteomes" id="UP000799291"/>
    </source>
</evidence>
<keyword evidence="2 5" id="KW-0808">Transferase</keyword>
<dbReference type="GO" id="GO:0032259">
    <property type="term" value="P:methylation"/>
    <property type="evidence" value="ECO:0007669"/>
    <property type="project" value="UniProtKB-KW"/>
</dbReference>
<protein>
    <submittedName>
        <fullName evidence="5">S-adenosyl-L-methionine-dependent methyltransferase</fullName>
    </submittedName>
</protein>
<feature type="region of interest" description="Disordered" evidence="3">
    <location>
        <begin position="30"/>
        <end position="77"/>
    </location>
</feature>
<dbReference type="Gene3D" id="3.40.50.150">
    <property type="entry name" value="Vaccinia Virus protein VP39"/>
    <property type="match status" value="1"/>
</dbReference>
<dbReference type="OrthoDB" id="66144at2759"/>
<sequence>MFPRAHALRIAKHITSPSPPLPRYPALGSLTFPSTPRPSSIPRPSSYTNTIRLPRTIHTTPRASFPDTMQPEKEKKTDWSATQYLRYSNQRTRPVYDLLSQVTPHISTSSPRIFDLGCGPANSTQALAGAFPGAKITGMDSSPDMLAKARATLPDVEFVQGDVGTFVPEKDADLLFSNAMFHWLRSSARVSTLAKLLEGMKSGGVLAIQVPDNYHVDTHRLMRDVALVPDKAWSESFAAAKIGHIDIADRPDLDPIEPPSSFYAALSPYAVEVNIWRTEYIHPLGSARDIVEWVKGTGLRPFLDRIVDQNAQGAYLEAYEEAIAEKYPKVGEGEGKVLLGYPRLFVVALRK</sequence>
<proteinExistence type="predicted"/>
<evidence type="ECO:0000259" key="4">
    <source>
        <dbReference type="Pfam" id="PF13649"/>
    </source>
</evidence>
<dbReference type="Gene3D" id="1.10.150.290">
    <property type="entry name" value="S-adenosyl-L-methionine-dependent methyltransferases"/>
    <property type="match status" value="1"/>
</dbReference>
<evidence type="ECO:0000256" key="3">
    <source>
        <dbReference type="SAM" id="MobiDB-lite"/>
    </source>
</evidence>
<dbReference type="Pfam" id="PF13649">
    <property type="entry name" value="Methyltransf_25"/>
    <property type="match status" value="1"/>
</dbReference>
<accession>A0A6G1IVQ0</accession>
<dbReference type="InterPro" id="IPR041698">
    <property type="entry name" value="Methyltransf_25"/>
</dbReference>